<dbReference type="GO" id="GO:0016829">
    <property type="term" value="F:lyase activity"/>
    <property type="evidence" value="ECO:0007669"/>
    <property type="project" value="UniProtKB-KW"/>
</dbReference>
<gene>
    <name evidence="3" type="ORF">S01H4_50481</name>
</gene>
<evidence type="ECO:0000256" key="2">
    <source>
        <dbReference type="ARBA" id="ARBA00023239"/>
    </source>
</evidence>
<dbReference type="SUPFAM" id="SSF53850">
    <property type="entry name" value="Periplasmic binding protein-like II"/>
    <property type="match status" value="1"/>
</dbReference>
<dbReference type="GO" id="GO:0009234">
    <property type="term" value="P:menaquinone biosynthetic process"/>
    <property type="evidence" value="ECO:0007669"/>
    <property type="project" value="UniProtKB-KW"/>
</dbReference>
<keyword evidence="1" id="KW-0474">Menaquinone biosynthesis</keyword>
<feature type="non-terminal residue" evidence="3">
    <location>
        <position position="98"/>
    </location>
</feature>
<evidence type="ECO:0000313" key="3">
    <source>
        <dbReference type="EMBL" id="GAG91955.1"/>
    </source>
</evidence>
<dbReference type="Gene3D" id="3.40.190.10">
    <property type="entry name" value="Periplasmic binding protein-like II"/>
    <property type="match status" value="1"/>
</dbReference>
<reference evidence="3" key="1">
    <citation type="journal article" date="2014" name="Front. Microbiol.">
        <title>High frequency of phylogenetically diverse reductive dehalogenase-homologous genes in deep subseafloor sedimentary metagenomes.</title>
        <authorList>
            <person name="Kawai M."/>
            <person name="Futagami T."/>
            <person name="Toyoda A."/>
            <person name="Takaki Y."/>
            <person name="Nishi S."/>
            <person name="Hori S."/>
            <person name="Arai W."/>
            <person name="Tsubouchi T."/>
            <person name="Morono Y."/>
            <person name="Uchiyama I."/>
            <person name="Ito T."/>
            <person name="Fujiyama A."/>
            <person name="Inagaki F."/>
            <person name="Takami H."/>
        </authorList>
    </citation>
    <scope>NUCLEOTIDE SEQUENCE</scope>
    <source>
        <strain evidence="3">Expedition CK06-06</strain>
    </source>
</reference>
<comment type="caution">
    <text evidence="3">The sequence shown here is derived from an EMBL/GenBank/DDBJ whole genome shotgun (WGS) entry which is preliminary data.</text>
</comment>
<organism evidence="3">
    <name type="scientific">marine sediment metagenome</name>
    <dbReference type="NCBI Taxonomy" id="412755"/>
    <lineage>
        <taxon>unclassified sequences</taxon>
        <taxon>metagenomes</taxon>
        <taxon>ecological metagenomes</taxon>
    </lineage>
</organism>
<dbReference type="AlphaFoldDB" id="X1BA61"/>
<dbReference type="Pfam" id="PF02621">
    <property type="entry name" value="VitK2_biosynth"/>
    <property type="match status" value="1"/>
</dbReference>
<dbReference type="InterPro" id="IPR003773">
    <property type="entry name" value="Menaquinone_biosynth"/>
</dbReference>
<keyword evidence="2" id="KW-0456">Lyase</keyword>
<evidence type="ECO:0000256" key="1">
    <source>
        <dbReference type="ARBA" id="ARBA00022428"/>
    </source>
</evidence>
<dbReference type="EMBL" id="BART01028665">
    <property type="protein sequence ID" value="GAG91955.1"/>
    <property type="molecule type" value="Genomic_DNA"/>
</dbReference>
<proteinExistence type="predicted"/>
<dbReference type="PANTHER" id="PTHR37167:SF1">
    <property type="entry name" value="1,4-DIHYDROXY-6-NAPHTOATE SYNTHASE"/>
    <property type="match status" value="1"/>
</dbReference>
<protein>
    <recommendedName>
        <fullName evidence="4">1,4-dihydroxy-6-naphthoate synthase</fullName>
    </recommendedName>
</protein>
<dbReference type="PANTHER" id="PTHR37167">
    <property type="entry name" value="1,4-DIHYDROXY-6-NAPHTOATE SYNTHASE"/>
    <property type="match status" value="1"/>
</dbReference>
<accession>X1BA61</accession>
<dbReference type="InterPro" id="IPR030869">
    <property type="entry name" value="MqnD"/>
</dbReference>
<name>X1BA61_9ZZZZ</name>
<evidence type="ECO:0008006" key="4">
    <source>
        <dbReference type="Google" id="ProtNLM"/>
    </source>
</evidence>
<sequence>MKLKLGFSTCPNDTYIFDAIVNKRINLEGISFEIVLADVEELNKMAFELIPDVTKLSFHAYAHVSDYYKILNTGSAVGYKNGPLLISKKKIYPDEVSD</sequence>